<keyword evidence="4 8" id="KW-0812">Transmembrane</keyword>
<dbReference type="RefSeq" id="WP_298288203.1">
    <property type="nucleotide sequence ID" value="NZ_JBHTIC010000002.1"/>
</dbReference>
<evidence type="ECO:0000256" key="5">
    <source>
        <dbReference type="ARBA" id="ARBA00023077"/>
    </source>
</evidence>
<dbReference type="Proteomes" id="UP001597032">
    <property type="component" value="Unassembled WGS sequence"/>
</dbReference>
<dbReference type="Gene3D" id="2.170.130.10">
    <property type="entry name" value="TonB-dependent receptor, plug domain"/>
    <property type="match status" value="1"/>
</dbReference>
<evidence type="ECO:0000313" key="12">
    <source>
        <dbReference type="EMBL" id="MFD0760877.1"/>
    </source>
</evidence>
<proteinExistence type="inferred from homology"/>
<evidence type="ECO:0000256" key="9">
    <source>
        <dbReference type="RuleBase" id="RU003357"/>
    </source>
</evidence>
<sequence>MYSQERVISGTVVSEDSSPLPGVNVLIKNTTKGVLTDFDGKYSISAKIGDVLIFSYLGMTTREITVGDSASIDVTLKAENNLLDEVVVVAYGTTTLRESTGSISSVKADDILNESPVVSVQNSLQGNVSGIQVGSTSGQPGSFPSVRLRGVGSINATSNPLYIIDGVPVVAGDQSNFTTSTSNVLSTLNPNDIESMTVLKDAASASLYGARAANGVIVITTKKGKQGKTVFEFKSSYGESDVAFRNSDREMVDGDTYRDLTRESIYNLFHYVQGNDVATSNEQADFYLEQLFPVPEGGYTNWKDVLFRKGSIKSHQFSARGGDEKTRFFASLSAHDEEAIVYESDFIRYTINSNIDHKANNNISFGLNTTLGFTKQNSVPDQGLYYANPYTAYLISYNPTDPTRNSLGELLPSIQNQYPNPEKERGLTEQSSKQIRFSATPYLQVKFTDWLTFKTTNSWAYYFNTDNLYWGPTSNDGSSFNGYAYRAHNTISTLTTSNTLNFVKTFNDVHNLNVMAGFEVSKTEYDDFSADVQNFPNAVLKDFTTAAEELDTDTNFQEDKLISYISRAQYNYNNKYFLSGSLRYDGSSRMSEDNRYGTFWSVSGGWVITEDLFKENTFIDYLKLRGSYGTSATYPNSFTGALPLYAFSASYNDQTAAFPSQLANPNLTWETNKNFDIGLEFELLNKKVSGSLEYYNRFTEDLLQDVPILTTTGFSTILQNVGEMSNKGFELSITTNNIDKDNFKWTTTITGATNKNVIEKLYDGDDIQLFPHILREGESRYTFYLREAKGVNSETGQWEWYKNTTNSDGDIISGRETTSVSGEAESTIVGKWDPDFYGGIRNNLKYKDFDLSFLFNYNIGGQTYDSYAYYLNNDGSFPFQGIPKGQTDRWQQPGDVAANPMRVFNNSSSSNFQSSRRLHDATYLRLKDITIGYNLPKKILEQTGVFSNVRLSLNGTNLVTWAKDKSYDPESQVGGATGTSIPYTKTYTFNVQLQF</sequence>
<evidence type="ECO:0000256" key="6">
    <source>
        <dbReference type="ARBA" id="ARBA00023136"/>
    </source>
</evidence>
<keyword evidence="3 8" id="KW-1134">Transmembrane beta strand</keyword>
<evidence type="ECO:0000259" key="10">
    <source>
        <dbReference type="Pfam" id="PF00593"/>
    </source>
</evidence>
<dbReference type="InterPro" id="IPR023996">
    <property type="entry name" value="TonB-dep_OMP_SusC/RagA"/>
</dbReference>
<evidence type="ECO:0000256" key="3">
    <source>
        <dbReference type="ARBA" id="ARBA00022452"/>
    </source>
</evidence>
<dbReference type="Gene3D" id="2.40.170.20">
    <property type="entry name" value="TonB-dependent receptor, beta-barrel domain"/>
    <property type="match status" value="1"/>
</dbReference>
<dbReference type="InterPro" id="IPR036942">
    <property type="entry name" value="Beta-barrel_TonB_sf"/>
</dbReference>
<dbReference type="EMBL" id="JBHTIC010000002">
    <property type="protein sequence ID" value="MFD0760877.1"/>
    <property type="molecule type" value="Genomic_DNA"/>
</dbReference>
<feature type="domain" description="TonB-dependent receptor plug" evidence="11">
    <location>
        <begin position="96"/>
        <end position="216"/>
    </location>
</feature>
<dbReference type="Pfam" id="PF07715">
    <property type="entry name" value="Plug"/>
    <property type="match status" value="1"/>
</dbReference>
<dbReference type="PROSITE" id="PS52016">
    <property type="entry name" value="TONB_DEPENDENT_REC_3"/>
    <property type="match status" value="1"/>
</dbReference>
<dbReference type="InterPro" id="IPR039426">
    <property type="entry name" value="TonB-dep_rcpt-like"/>
</dbReference>
<dbReference type="SUPFAM" id="SSF56935">
    <property type="entry name" value="Porins"/>
    <property type="match status" value="1"/>
</dbReference>
<dbReference type="InterPro" id="IPR012910">
    <property type="entry name" value="Plug_dom"/>
</dbReference>
<dbReference type="Gene3D" id="2.60.40.1120">
    <property type="entry name" value="Carboxypeptidase-like, regulatory domain"/>
    <property type="match status" value="1"/>
</dbReference>
<name>A0ABW2Z246_9FLAO</name>
<evidence type="ECO:0000256" key="1">
    <source>
        <dbReference type="ARBA" id="ARBA00004571"/>
    </source>
</evidence>
<organism evidence="12 13">
    <name type="scientific">Lutibacter aestuarii</name>
    <dbReference type="NCBI Taxonomy" id="861111"/>
    <lineage>
        <taxon>Bacteria</taxon>
        <taxon>Pseudomonadati</taxon>
        <taxon>Bacteroidota</taxon>
        <taxon>Flavobacteriia</taxon>
        <taxon>Flavobacteriales</taxon>
        <taxon>Flavobacteriaceae</taxon>
        <taxon>Lutibacter</taxon>
    </lineage>
</organism>
<dbReference type="InterPro" id="IPR000531">
    <property type="entry name" value="Beta-barrel_TonB"/>
</dbReference>
<comment type="similarity">
    <text evidence="8 9">Belongs to the TonB-dependent receptor family.</text>
</comment>
<reference evidence="13" key="1">
    <citation type="journal article" date="2019" name="Int. J. Syst. Evol. Microbiol.">
        <title>The Global Catalogue of Microorganisms (GCM) 10K type strain sequencing project: providing services to taxonomists for standard genome sequencing and annotation.</title>
        <authorList>
            <consortium name="The Broad Institute Genomics Platform"/>
            <consortium name="The Broad Institute Genome Sequencing Center for Infectious Disease"/>
            <person name="Wu L."/>
            <person name="Ma J."/>
        </authorList>
    </citation>
    <scope>NUCLEOTIDE SEQUENCE [LARGE SCALE GENOMIC DNA]</scope>
    <source>
        <strain evidence="13">CCUG 60022</strain>
    </source>
</reference>
<keyword evidence="2 8" id="KW-0813">Transport</keyword>
<gene>
    <name evidence="12" type="ORF">ACFQZW_02150</name>
</gene>
<evidence type="ECO:0000259" key="11">
    <source>
        <dbReference type="Pfam" id="PF07715"/>
    </source>
</evidence>
<evidence type="ECO:0000256" key="8">
    <source>
        <dbReference type="PROSITE-ProRule" id="PRU01360"/>
    </source>
</evidence>
<keyword evidence="5 9" id="KW-0798">TonB box</keyword>
<accession>A0ABW2Z246</accession>
<protein>
    <submittedName>
        <fullName evidence="12">SusC/RagA family TonB-linked outer membrane protein</fullName>
    </submittedName>
</protein>
<dbReference type="NCBIfam" id="TIGR04056">
    <property type="entry name" value="OMP_RagA_SusC"/>
    <property type="match status" value="1"/>
</dbReference>
<keyword evidence="13" id="KW-1185">Reference proteome</keyword>
<evidence type="ECO:0000256" key="7">
    <source>
        <dbReference type="ARBA" id="ARBA00023237"/>
    </source>
</evidence>
<keyword evidence="7 8" id="KW-0998">Cell outer membrane</keyword>
<feature type="domain" description="TonB-dependent receptor-like beta-barrel" evidence="10">
    <location>
        <begin position="394"/>
        <end position="958"/>
    </location>
</feature>
<keyword evidence="6 8" id="KW-0472">Membrane</keyword>
<evidence type="ECO:0000256" key="4">
    <source>
        <dbReference type="ARBA" id="ARBA00022692"/>
    </source>
</evidence>
<comment type="subcellular location">
    <subcellularLocation>
        <location evidence="1 8">Cell outer membrane</location>
        <topology evidence="1 8">Multi-pass membrane protein</topology>
    </subcellularLocation>
</comment>
<evidence type="ECO:0000313" key="13">
    <source>
        <dbReference type="Proteomes" id="UP001597032"/>
    </source>
</evidence>
<evidence type="ECO:0000256" key="2">
    <source>
        <dbReference type="ARBA" id="ARBA00022448"/>
    </source>
</evidence>
<dbReference type="Pfam" id="PF00593">
    <property type="entry name" value="TonB_dep_Rec_b-barrel"/>
    <property type="match status" value="1"/>
</dbReference>
<dbReference type="InterPro" id="IPR023997">
    <property type="entry name" value="TonB-dep_OMP_SusC/RagA_CS"/>
</dbReference>
<comment type="caution">
    <text evidence="12">The sequence shown here is derived from an EMBL/GenBank/DDBJ whole genome shotgun (WGS) entry which is preliminary data.</text>
</comment>
<dbReference type="InterPro" id="IPR008969">
    <property type="entry name" value="CarboxyPept-like_regulatory"/>
</dbReference>
<dbReference type="NCBIfam" id="TIGR04057">
    <property type="entry name" value="SusC_RagA_signa"/>
    <property type="match status" value="1"/>
</dbReference>
<dbReference type="SUPFAM" id="SSF49464">
    <property type="entry name" value="Carboxypeptidase regulatory domain-like"/>
    <property type="match status" value="1"/>
</dbReference>
<dbReference type="Pfam" id="PF13715">
    <property type="entry name" value="CarbopepD_reg_2"/>
    <property type="match status" value="1"/>
</dbReference>
<dbReference type="InterPro" id="IPR037066">
    <property type="entry name" value="Plug_dom_sf"/>
</dbReference>